<dbReference type="InterPro" id="IPR039426">
    <property type="entry name" value="TonB-dep_rcpt-like"/>
</dbReference>
<dbReference type="Pfam" id="PF14905">
    <property type="entry name" value="OMP_b-brl_3"/>
    <property type="match status" value="1"/>
</dbReference>
<evidence type="ECO:0000256" key="2">
    <source>
        <dbReference type="ARBA" id="ARBA00022448"/>
    </source>
</evidence>
<dbReference type="SUPFAM" id="SSF56935">
    <property type="entry name" value="Porins"/>
    <property type="match status" value="1"/>
</dbReference>
<dbReference type="eggNOG" id="COG4771">
    <property type="taxonomic scope" value="Bacteria"/>
</dbReference>
<evidence type="ECO:0000256" key="6">
    <source>
        <dbReference type="ARBA" id="ARBA00023136"/>
    </source>
</evidence>
<keyword evidence="9" id="KW-0675">Receptor</keyword>
<evidence type="ECO:0000256" key="1">
    <source>
        <dbReference type="ARBA" id="ARBA00004571"/>
    </source>
</evidence>
<dbReference type="SUPFAM" id="SSF49464">
    <property type="entry name" value="Carboxypeptidase regulatory domain-like"/>
    <property type="match status" value="1"/>
</dbReference>
<keyword evidence="6" id="KW-0472">Membrane</keyword>
<reference evidence="9" key="1">
    <citation type="journal article" date="2013" name="Lancet">
        <title>First case of E anophelis outbreak in an intensive-care unit.</title>
        <authorList>
            <person name="Teo J."/>
            <person name="Tan S.Y."/>
            <person name="Tay M."/>
            <person name="Ding Y."/>
            <person name="Kjelleberg S."/>
            <person name="Givskov M."/>
            <person name="Lin R.T."/>
            <person name="Yang L."/>
        </authorList>
    </citation>
    <scope>NUCLEOTIDE SEQUENCE [LARGE SCALE GENOMIC DNA]</scope>
    <source>
        <strain evidence="9">NUHP1</strain>
    </source>
</reference>
<dbReference type="RefSeq" id="WP_024564945.1">
    <property type="nucleotide sequence ID" value="NZ_CP007547.1"/>
</dbReference>
<dbReference type="InterPro" id="IPR008969">
    <property type="entry name" value="CarboxyPept-like_regulatory"/>
</dbReference>
<protein>
    <submittedName>
        <fullName evidence="9">TonB-dependent receptor</fullName>
    </submittedName>
</protein>
<reference evidence="9" key="2">
    <citation type="journal article" date="2015" name="Genome Biol. Evol.">
        <title>Complete Genome Sequence and Transcriptomic Analysis of the Novel Pathogen Elizabethkingia anophelis in Response to Oxidative Stress.</title>
        <authorList>
            <person name="Li Y."/>
            <person name="Liu Y."/>
            <person name="Chew S.C."/>
            <person name="Tay M."/>
            <person name="Salido M.M."/>
            <person name="Teo J."/>
            <person name="Lauro F.M."/>
            <person name="Givskov M."/>
            <person name="Yang L."/>
        </authorList>
    </citation>
    <scope>NUCLEOTIDE SEQUENCE</scope>
    <source>
        <strain evidence="9">NUHP1</strain>
    </source>
</reference>
<dbReference type="GO" id="GO:0044718">
    <property type="term" value="P:siderophore transmembrane transport"/>
    <property type="evidence" value="ECO:0007669"/>
    <property type="project" value="TreeGrafter"/>
</dbReference>
<dbReference type="Proteomes" id="UP000028933">
    <property type="component" value="Chromosome"/>
</dbReference>
<dbReference type="EMBL" id="CP007547">
    <property type="protein sequence ID" value="AIL44428.1"/>
    <property type="molecule type" value="Genomic_DNA"/>
</dbReference>
<dbReference type="STRING" id="1338011.BD94_0653"/>
<accession>A0A077ECN1</accession>
<dbReference type="InterPro" id="IPR041700">
    <property type="entry name" value="OMP_b-brl_3"/>
</dbReference>
<feature type="domain" description="Outer membrane protein beta-barrel" evidence="8">
    <location>
        <begin position="371"/>
        <end position="756"/>
    </location>
</feature>
<evidence type="ECO:0000313" key="10">
    <source>
        <dbReference type="Proteomes" id="UP000028933"/>
    </source>
</evidence>
<proteinExistence type="predicted"/>
<keyword evidence="4" id="KW-0812">Transmembrane</keyword>
<evidence type="ECO:0000256" key="4">
    <source>
        <dbReference type="ARBA" id="ARBA00022692"/>
    </source>
</evidence>
<dbReference type="KEGG" id="eao:BD94_0653"/>
<sequence>MRYYHIIFINIVVIFLSNNIYAQNVKGIITKNNKSVDYAEIVLFNKNKKINTITNELGEYSLNVPNKDVYTLEVYQNKTKIYSKEVSIFNNITENINITNSEKEIKIKEVIVTGNKRLVERKIDRLVFNVENSIASQGMDGIETLSSTPLLKVDENSGISIVGKSGVSVMIDGKLLNFTGKELINYLQSLRSDNIAKVEVITTPPAKYEAQGNSGLINIVLKKNKNLGFNFLVSTGLSQASRLSTSNNFTINYSTNKLKTSLKLRQFDYMKNATENYIVEGEQSLVSVDKRLDFGNGWGTNFNIDYELNKKSNIGLIYNYGSSRSNMDINNTSIYKNKNIIDRDLVTYTENRALGKEHTLNAYYDLKIDSSKTVSVIANYFSNVPKTNVNFITENKINSTQDIVLNTSNVNYEIASGQIDFNLPFKWVTLETGTKLTSLSNNSTVRYYNQEILDPSRSNEFNYKEKNYALYLSLSKKINSKWSVMAGLRYEYSWIDGYSVTLNSETKYNYGKFFPSLYLVYQPNDNHTFSINFSRRINRPNFRAIDPFRWYTGPYAYYTGNPTLQPSYNYNFELGYTFKNKFSITAYWQKLNDGYDQIGTFQGNNFVSTYQNFYNQDSYGVNLSYNDKPLKWWETSIYLYSGFQNSDVFNINAIAQKGSSFYYSTQNTFTINKSLFFLLNYWQSLPSKTGNTYNKGQGNLSTGIKLSLMDKKLQISLIASDLLKQLKSNGEVYFMNSTQYYNNYYDGRRINLSLTYKWGTSKTNKLKSIDFNEKDRAN</sequence>
<evidence type="ECO:0000256" key="7">
    <source>
        <dbReference type="ARBA" id="ARBA00023237"/>
    </source>
</evidence>
<evidence type="ECO:0000259" key="8">
    <source>
        <dbReference type="Pfam" id="PF14905"/>
    </source>
</evidence>
<dbReference type="PANTHER" id="PTHR30069:SF29">
    <property type="entry name" value="HEMOGLOBIN AND HEMOGLOBIN-HAPTOGLOBIN-BINDING PROTEIN 1-RELATED"/>
    <property type="match status" value="1"/>
</dbReference>
<organism evidence="9 10">
    <name type="scientific">Elizabethkingia anophelis NUHP1</name>
    <dbReference type="NCBI Taxonomy" id="1338011"/>
    <lineage>
        <taxon>Bacteria</taxon>
        <taxon>Pseudomonadati</taxon>
        <taxon>Bacteroidota</taxon>
        <taxon>Flavobacteriia</taxon>
        <taxon>Flavobacteriales</taxon>
        <taxon>Weeksellaceae</taxon>
        <taxon>Elizabethkingia</taxon>
    </lineage>
</organism>
<evidence type="ECO:0000313" key="9">
    <source>
        <dbReference type="EMBL" id="AIL44428.1"/>
    </source>
</evidence>
<evidence type="ECO:0000256" key="5">
    <source>
        <dbReference type="ARBA" id="ARBA00022729"/>
    </source>
</evidence>
<dbReference type="GO" id="GO:0015344">
    <property type="term" value="F:siderophore uptake transmembrane transporter activity"/>
    <property type="evidence" value="ECO:0007669"/>
    <property type="project" value="TreeGrafter"/>
</dbReference>
<dbReference type="GO" id="GO:0009279">
    <property type="term" value="C:cell outer membrane"/>
    <property type="evidence" value="ECO:0007669"/>
    <property type="project" value="UniProtKB-SubCell"/>
</dbReference>
<keyword evidence="2" id="KW-0813">Transport</keyword>
<keyword evidence="3" id="KW-1134">Transmembrane beta strand</keyword>
<dbReference type="PANTHER" id="PTHR30069">
    <property type="entry name" value="TONB-DEPENDENT OUTER MEMBRANE RECEPTOR"/>
    <property type="match status" value="1"/>
</dbReference>
<name>A0A077ECN1_9FLAO</name>
<comment type="subcellular location">
    <subcellularLocation>
        <location evidence="1">Cell outer membrane</location>
        <topology evidence="1">Multi-pass membrane protein</topology>
    </subcellularLocation>
</comment>
<keyword evidence="7" id="KW-0998">Cell outer membrane</keyword>
<dbReference type="HOGENOM" id="CLU_017617_1_0_10"/>
<dbReference type="AlphaFoldDB" id="A0A077ECN1"/>
<dbReference type="Gene3D" id="2.40.170.20">
    <property type="entry name" value="TonB-dependent receptor, beta-barrel domain"/>
    <property type="match status" value="1"/>
</dbReference>
<keyword evidence="5" id="KW-0732">Signal</keyword>
<gene>
    <name evidence="9" type="ORF">BD94_0653</name>
</gene>
<evidence type="ECO:0000256" key="3">
    <source>
        <dbReference type="ARBA" id="ARBA00022452"/>
    </source>
</evidence>
<dbReference type="InterPro" id="IPR036942">
    <property type="entry name" value="Beta-barrel_TonB_sf"/>
</dbReference>